<keyword evidence="2" id="KW-1185">Reference proteome</keyword>
<proteinExistence type="predicted"/>
<comment type="caution">
    <text evidence="1">The sequence shown here is derived from an EMBL/GenBank/DDBJ whole genome shotgun (WGS) entry which is preliminary data.</text>
</comment>
<dbReference type="RefSeq" id="WP_379097027.1">
    <property type="nucleotide sequence ID" value="NZ_JBHUFP010000005.1"/>
</dbReference>
<sequence length="40" mass="4754">MNLPDELFLRYDEMPVYLENQAKTKIKEIQKPSNSNQKSL</sequence>
<dbReference type="Proteomes" id="UP001597420">
    <property type="component" value="Unassembled WGS sequence"/>
</dbReference>
<name>A0ABW4NU41_9PAST</name>
<gene>
    <name evidence="1" type="ORF">ACFSAV_05260</name>
</gene>
<organism evidence="1 2">
    <name type="scientific">Pasteurella oralis</name>
    <dbReference type="NCBI Taxonomy" id="1071947"/>
    <lineage>
        <taxon>Bacteria</taxon>
        <taxon>Pseudomonadati</taxon>
        <taxon>Pseudomonadota</taxon>
        <taxon>Gammaproteobacteria</taxon>
        <taxon>Pasteurellales</taxon>
        <taxon>Pasteurellaceae</taxon>
        <taxon>Pasteurella</taxon>
    </lineage>
</organism>
<dbReference type="EMBL" id="JBHUFP010000005">
    <property type="protein sequence ID" value="MFD1805788.1"/>
    <property type="molecule type" value="Genomic_DNA"/>
</dbReference>
<accession>A0ABW4NU41</accession>
<protein>
    <submittedName>
        <fullName evidence="1">Uncharacterized protein</fullName>
    </submittedName>
</protein>
<reference evidence="2" key="1">
    <citation type="journal article" date="2019" name="Int. J. Syst. Evol. Microbiol.">
        <title>The Global Catalogue of Microorganisms (GCM) 10K type strain sequencing project: providing services to taxonomists for standard genome sequencing and annotation.</title>
        <authorList>
            <consortium name="The Broad Institute Genomics Platform"/>
            <consortium name="The Broad Institute Genome Sequencing Center for Infectious Disease"/>
            <person name="Wu L."/>
            <person name="Ma J."/>
        </authorList>
    </citation>
    <scope>NUCLEOTIDE SEQUENCE [LARGE SCALE GENOMIC DNA]</scope>
    <source>
        <strain evidence="2">CCM 7950</strain>
    </source>
</reference>
<evidence type="ECO:0000313" key="2">
    <source>
        <dbReference type="Proteomes" id="UP001597420"/>
    </source>
</evidence>
<evidence type="ECO:0000313" key="1">
    <source>
        <dbReference type="EMBL" id="MFD1805788.1"/>
    </source>
</evidence>